<accession>A0A942UUZ2</accession>
<dbReference type="GO" id="GO:0006426">
    <property type="term" value="P:glycyl-tRNA aminoacylation"/>
    <property type="evidence" value="ECO:0007669"/>
    <property type="project" value="UniProtKB-UniRule"/>
</dbReference>
<dbReference type="HAMAP" id="MF_00255">
    <property type="entry name" value="Gly_tRNA_synth_beta"/>
    <property type="match status" value="1"/>
</dbReference>
<keyword evidence="5 10" id="KW-0547">Nucleotide-binding</keyword>
<protein>
    <recommendedName>
        <fullName evidence="10">Glycine--tRNA ligase beta subunit</fullName>
        <ecNumber evidence="10">6.1.1.14</ecNumber>
    </recommendedName>
    <alternativeName>
        <fullName evidence="10">Glycyl-tRNA synthetase beta subunit</fullName>
        <shortName evidence="10">GlyRS</shortName>
    </alternativeName>
</protein>
<evidence type="ECO:0000256" key="10">
    <source>
        <dbReference type="HAMAP-Rule" id="MF_00255"/>
    </source>
</evidence>
<evidence type="ECO:0000313" key="12">
    <source>
        <dbReference type="EMBL" id="MBS4536911.1"/>
    </source>
</evidence>
<dbReference type="AlphaFoldDB" id="A0A942UUZ2"/>
<comment type="catalytic activity">
    <reaction evidence="9 10">
        <text>tRNA(Gly) + glycine + ATP = glycyl-tRNA(Gly) + AMP + diphosphate</text>
        <dbReference type="Rhea" id="RHEA:16013"/>
        <dbReference type="Rhea" id="RHEA-COMP:9664"/>
        <dbReference type="Rhea" id="RHEA-COMP:9683"/>
        <dbReference type="ChEBI" id="CHEBI:30616"/>
        <dbReference type="ChEBI" id="CHEBI:33019"/>
        <dbReference type="ChEBI" id="CHEBI:57305"/>
        <dbReference type="ChEBI" id="CHEBI:78442"/>
        <dbReference type="ChEBI" id="CHEBI:78522"/>
        <dbReference type="ChEBI" id="CHEBI:456215"/>
        <dbReference type="EC" id="6.1.1.14"/>
    </reaction>
</comment>
<dbReference type="GO" id="GO:0005829">
    <property type="term" value="C:cytosol"/>
    <property type="evidence" value="ECO:0007669"/>
    <property type="project" value="TreeGrafter"/>
</dbReference>
<keyword evidence="6 10" id="KW-0067">ATP-binding</keyword>
<dbReference type="Proteomes" id="UP000724672">
    <property type="component" value="Unassembled WGS sequence"/>
</dbReference>
<dbReference type="PROSITE" id="PS50861">
    <property type="entry name" value="AA_TRNA_LIGASE_II_GLYAB"/>
    <property type="match status" value="1"/>
</dbReference>
<comment type="subcellular location">
    <subcellularLocation>
        <location evidence="1 10">Cytoplasm</location>
    </subcellularLocation>
</comment>
<dbReference type="PRINTS" id="PR01045">
    <property type="entry name" value="TRNASYNTHGB"/>
</dbReference>
<reference evidence="12" key="1">
    <citation type="submission" date="2019-12" db="EMBL/GenBank/DDBJ databases">
        <title>Clostridiaceae gen. nov. sp. nov., isolated from sediment in Xinjiang, China.</title>
        <authorList>
            <person name="Zhang R."/>
        </authorList>
    </citation>
    <scope>NUCLEOTIDE SEQUENCE</scope>
    <source>
        <strain evidence="12">D2Q-11</strain>
    </source>
</reference>
<gene>
    <name evidence="10 12" type="primary">glyS</name>
    <name evidence="12" type="ORF">GOQ27_00460</name>
</gene>
<evidence type="ECO:0000256" key="8">
    <source>
        <dbReference type="ARBA" id="ARBA00023146"/>
    </source>
</evidence>
<keyword evidence="8 10" id="KW-0030">Aminoacyl-tRNA synthetase</keyword>
<dbReference type="NCBIfam" id="TIGR00211">
    <property type="entry name" value="glyS"/>
    <property type="match status" value="1"/>
</dbReference>
<dbReference type="GO" id="GO:0004814">
    <property type="term" value="F:arginine-tRNA ligase activity"/>
    <property type="evidence" value="ECO:0007669"/>
    <property type="project" value="InterPro"/>
</dbReference>
<dbReference type="GO" id="GO:0006420">
    <property type="term" value="P:arginyl-tRNA aminoacylation"/>
    <property type="evidence" value="ECO:0007669"/>
    <property type="project" value="InterPro"/>
</dbReference>
<proteinExistence type="inferred from homology"/>
<evidence type="ECO:0000256" key="2">
    <source>
        <dbReference type="ARBA" id="ARBA00008226"/>
    </source>
</evidence>
<dbReference type="EC" id="6.1.1.14" evidence="10"/>
<evidence type="ECO:0000256" key="9">
    <source>
        <dbReference type="ARBA" id="ARBA00047937"/>
    </source>
</evidence>
<organism evidence="12 13">
    <name type="scientific">Anaeromonas frigoriresistens</name>
    <dbReference type="NCBI Taxonomy" id="2683708"/>
    <lineage>
        <taxon>Bacteria</taxon>
        <taxon>Bacillati</taxon>
        <taxon>Bacillota</taxon>
        <taxon>Tissierellia</taxon>
        <taxon>Tissierellales</taxon>
        <taxon>Thermohalobacteraceae</taxon>
        <taxon>Anaeromonas</taxon>
    </lineage>
</organism>
<dbReference type="Gene3D" id="1.10.730.10">
    <property type="entry name" value="Isoleucyl-tRNA Synthetase, Domain 1"/>
    <property type="match status" value="1"/>
</dbReference>
<dbReference type="SUPFAM" id="SSF109604">
    <property type="entry name" value="HD-domain/PDEase-like"/>
    <property type="match status" value="1"/>
</dbReference>
<sequence length="692" mass="80110">MSKYLLEIGTEEIPYRFMEDALNQMKNNMEKILDENRISYENVYTYGTPRRLVVLVEGINRLQEDLAEMVKGPSKRIAYNDSMEPSKALLGFARGQGVDIENIIIKEFNGEEYVYANKEVKGIETTKILTKHIPDYIKNIHFPKPMRWGGKNIKFARPIRWLISLLDNEIVEFELEGLVPSNKTRGHRFLGSDNITIENVEEYFTKLKENFVIVDGEKRKELIKTGCEKLAKEKGGNLLKDDELLNQLTYIVEYPTPLIGRIKEEYLQLPKEAIITPMKEHQRYFPVVDDNNKLMPYFIAVRNGNKEHLDTVTKGNEKVLDARLEDAKFFYNEDLKGNLESYVDNLKTIVYQEKLGTLYDKTKRVNELSIEIAKGLELGDETEENIDRASNLAKADLVTKMVNEFTELQGIMGREYAMKSGENEIVSLAIYEHYLPRFAEDELPTTTAGAVISIADKLDTICGCFAIGIQPTGSQDPYGLRRQALGIINIILNKNLDLSLNEYIETSLRIYIENELYFDFDKIKTQIVEFFNGRMKNMFIDKGIRYDVVDAVQSTGNDNITDLVIRLEELNKWVEKEELNEILAAFNRVIKIAEKAESDEIIRDLLQEEEEIQLYKVYREIKDEVHDFIQVKEYDKALDKVVYLRKPIDEFFDNVMVMVDDEELKRNRLALIKNISNIMLQICDLSKISNKG</sequence>
<keyword evidence="3 10" id="KW-0963">Cytoplasm</keyword>
<feature type="domain" description="DALR anticodon binding" evidence="11">
    <location>
        <begin position="583"/>
        <end position="685"/>
    </location>
</feature>
<name>A0A942UUZ2_9FIRM</name>
<comment type="caution">
    <text evidence="12">The sequence shown here is derived from an EMBL/GenBank/DDBJ whole genome shotgun (WGS) entry which is preliminary data.</text>
</comment>
<dbReference type="GO" id="GO:0004820">
    <property type="term" value="F:glycine-tRNA ligase activity"/>
    <property type="evidence" value="ECO:0007669"/>
    <property type="project" value="UniProtKB-UniRule"/>
</dbReference>
<keyword evidence="4 10" id="KW-0436">Ligase</keyword>
<keyword evidence="7 10" id="KW-0648">Protein biosynthesis</keyword>
<comment type="similarity">
    <text evidence="2 10">Belongs to the class-II aminoacyl-tRNA synthetase family.</text>
</comment>
<dbReference type="InterPro" id="IPR006194">
    <property type="entry name" value="Gly-tRNA-synth_heterodimer"/>
</dbReference>
<dbReference type="PANTHER" id="PTHR30075:SF2">
    <property type="entry name" value="GLYCINE--TRNA LIGASE, CHLOROPLASTIC_MITOCHONDRIAL 2"/>
    <property type="match status" value="1"/>
</dbReference>
<dbReference type="InterPro" id="IPR008909">
    <property type="entry name" value="DALR_anticod-bd"/>
</dbReference>
<evidence type="ECO:0000259" key="11">
    <source>
        <dbReference type="Pfam" id="PF05746"/>
    </source>
</evidence>
<comment type="subunit">
    <text evidence="10">Tetramer of two alpha and two beta subunits.</text>
</comment>
<evidence type="ECO:0000313" key="13">
    <source>
        <dbReference type="Proteomes" id="UP000724672"/>
    </source>
</evidence>
<evidence type="ECO:0000256" key="6">
    <source>
        <dbReference type="ARBA" id="ARBA00022840"/>
    </source>
</evidence>
<evidence type="ECO:0000256" key="5">
    <source>
        <dbReference type="ARBA" id="ARBA00022741"/>
    </source>
</evidence>
<dbReference type="EMBL" id="WSFT01000005">
    <property type="protein sequence ID" value="MBS4536911.1"/>
    <property type="molecule type" value="Genomic_DNA"/>
</dbReference>
<evidence type="ECO:0000256" key="1">
    <source>
        <dbReference type="ARBA" id="ARBA00004496"/>
    </source>
</evidence>
<evidence type="ECO:0000256" key="4">
    <source>
        <dbReference type="ARBA" id="ARBA00022598"/>
    </source>
</evidence>
<evidence type="ECO:0000256" key="3">
    <source>
        <dbReference type="ARBA" id="ARBA00022490"/>
    </source>
</evidence>
<keyword evidence="13" id="KW-1185">Reference proteome</keyword>
<dbReference type="Pfam" id="PF05746">
    <property type="entry name" value="DALR_1"/>
    <property type="match status" value="1"/>
</dbReference>
<dbReference type="Pfam" id="PF02092">
    <property type="entry name" value="tRNA_synt_2f"/>
    <property type="match status" value="1"/>
</dbReference>
<dbReference type="PANTHER" id="PTHR30075">
    <property type="entry name" value="GLYCYL-TRNA SYNTHETASE"/>
    <property type="match status" value="1"/>
</dbReference>
<dbReference type="GO" id="GO:0005524">
    <property type="term" value="F:ATP binding"/>
    <property type="evidence" value="ECO:0007669"/>
    <property type="project" value="UniProtKB-UniRule"/>
</dbReference>
<evidence type="ECO:0000256" key="7">
    <source>
        <dbReference type="ARBA" id="ARBA00022917"/>
    </source>
</evidence>
<dbReference type="RefSeq" id="WP_203364843.1">
    <property type="nucleotide sequence ID" value="NZ_WSFT01000005.1"/>
</dbReference>
<dbReference type="InterPro" id="IPR015944">
    <property type="entry name" value="Gly-tRNA-synth_bsu"/>
</dbReference>